<evidence type="ECO:0000313" key="11">
    <source>
        <dbReference type="EMBL" id="WAW09563.1"/>
    </source>
</evidence>
<gene>
    <name evidence="11" type="primary">fliL</name>
    <name evidence="11" type="ORF">NB640_10010</name>
</gene>
<keyword evidence="8 10" id="KW-1133">Transmembrane helix</keyword>
<organism evidence="11 12">
    <name type="scientific">Oxalobacter vibrioformis</name>
    <dbReference type="NCBI Taxonomy" id="933080"/>
    <lineage>
        <taxon>Bacteria</taxon>
        <taxon>Pseudomonadati</taxon>
        <taxon>Pseudomonadota</taxon>
        <taxon>Betaproteobacteria</taxon>
        <taxon>Burkholderiales</taxon>
        <taxon>Oxalobacteraceae</taxon>
        <taxon>Oxalobacter</taxon>
    </lineage>
</organism>
<evidence type="ECO:0000256" key="5">
    <source>
        <dbReference type="ARBA" id="ARBA00022500"/>
    </source>
</evidence>
<keyword evidence="11" id="KW-0969">Cilium</keyword>
<keyword evidence="6 10" id="KW-0812">Transmembrane</keyword>
<dbReference type="PANTHER" id="PTHR35091">
    <property type="entry name" value="FLAGELLAR PROTEIN FLIL"/>
    <property type="match status" value="1"/>
</dbReference>
<keyword evidence="5 10" id="KW-0145">Chemotaxis</keyword>
<evidence type="ECO:0000256" key="7">
    <source>
        <dbReference type="ARBA" id="ARBA00022779"/>
    </source>
</evidence>
<evidence type="ECO:0000256" key="3">
    <source>
        <dbReference type="ARBA" id="ARBA00008281"/>
    </source>
</evidence>
<protein>
    <recommendedName>
        <fullName evidence="10">Flagellar protein FliL</fullName>
    </recommendedName>
</protein>
<comment type="similarity">
    <text evidence="3 10">Belongs to the FliL family.</text>
</comment>
<dbReference type="GO" id="GO:0071978">
    <property type="term" value="P:bacterial-type flagellum-dependent swarming motility"/>
    <property type="evidence" value="ECO:0007669"/>
    <property type="project" value="TreeGrafter"/>
</dbReference>
<reference evidence="11" key="1">
    <citation type="journal article" date="2022" name="Front. Microbiol.">
        <title>New perspectives on an old grouping: The genomic and phenotypic variability of Oxalobacter formigenes and the implications for calcium oxalate stone prevention.</title>
        <authorList>
            <person name="Chmiel J.A."/>
            <person name="Carr C."/>
            <person name="Stuivenberg G.A."/>
            <person name="Venema R."/>
            <person name="Chanyi R.M."/>
            <person name="Al K.F."/>
            <person name="Giguere D."/>
            <person name="Say H."/>
            <person name="Akouris P.P."/>
            <person name="Dominguez Romero S.A."/>
            <person name="Kwong A."/>
            <person name="Tai V."/>
            <person name="Koval S.F."/>
            <person name="Razvi H."/>
            <person name="Bjazevic J."/>
            <person name="Burton J.P."/>
        </authorList>
    </citation>
    <scope>NUCLEOTIDE SEQUENCE</scope>
    <source>
        <strain evidence="11">WoOx3</strain>
    </source>
</reference>
<feature type="transmembrane region" description="Helical" evidence="10">
    <location>
        <begin position="22"/>
        <end position="43"/>
    </location>
</feature>
<dbReference type="GO" id="GO:0006935">
    <property type="term" value="P:chemotaxis"/>
    <property type="evidence" value="ECO:0007669"/>
    <property type="project" value="UniProtKB-KW"/>
</dbReference>
<keyword evidence="11" id="KW-0966">Cell projection</keyword>
<dbReference type="EMBL" id="CP098242">
    <property type="protein sequence ID" value="WAW09563.1"/>
    <property type="molecule type" value="Genomic_DNA"/>
</dbReference>
<dbReference type="InterPro" id="IPR005503">
    <property type="entry name" value="FliL"/>
</dbReference>
<evidence type="ECO:0000256" key="2">
    <source>
        <dbReference type="ARBA" id="ARBA00004162"/>
    </source>
</evidence>
<keyword evidence="9 10" id="KW-0472">Membrane</keyword>
<keyword evidence="10" id="KW-0997">Cell inner membrane</keyword>
<keyword evidence="7 10" id="KW-0283">Flagellar rotation</keyword>
<dbReference type="NCBIfam" id="NF005435">
    <property type="entry name" value="PRK07021.1"/>
    <property type="match status" value="1"/>
</dbReference>
<dbReference type="RefSeq" id="WP_269308565.1">
    <property type="nucleotide sequence ID" value="NZ_CP098242.1"/>
</dbReference>
<name>A0A9E9LZ47_9BURK</name>
<accession>A0A9E9LZ47</accession>
<dbReference type="Pfam" id="PF03748">
    <property type="entry name" value="FliL"/>
    <property type="match status" value="1"/>
</dbReference>
<dbReference type="KEGG" id="ovb:NB640_10010"/>
<evidence type="ECO:0000256" key="4">
    <source>
        <dbReference type="ARBA" id="ARBA00022475"/>
    </source>
</evidence>
<evidence type="ECO:0000256" key="8">
    <source>
        <dbReference type="ARBA" id="ARBA00022989"/>
    </source>
</evidence>
<evidence type="ECO:0000256" key="9">
    <source>
        <dbReference type="ARBA" id="ARBA00023136"/>
    </source>
</evidence>
<proteinExistence type="inferred from homology"/>
<comment type="subcellular location">
    <subcellularLocation>
        <location evidence="10">Cell inner membrane</location>
    </subcellularLocation>
    <subcellularLocation>
        <location evidence="2">Cell membrane</location>
        <topology evidence="2">Single-pass membrane protein</topology>
    </subcellularLocation>
</comment>
<dbReference type="GO" id="GO:0005886">
    <property type="term" value="C:plasma membrane"/>
    <property type="evidence" value="ECO:0007669"/>
    <property type="project" value="UniProtKB-SubCell"/>
</dbReference>
<keyword evidence="11" id="KW-0282">Flagellum</keyword>
<keyword evidence="4" id="KW-1003">Cell membrane</keyword>
<evidence type="ECO:0000256" key="6">
    <source>
        <dbReference type="ARBA" id="ARBA00022692"/>
    </source>
</evidence>
<evidence type="ECO:0000256" key="10">
    <source>
        <dbReference type="RuleBase" id="RU364125"/>
    </source>
</evidence>
<keyword evidence="12" id="KW-1185">Reference proteome</keyword>
<evidence type="ECO:0000313" key="12">
    <source>
        <dbReference type="Proteomes" id="UP001156215"/>
    </source>
</evidence>
<dbReference type="PANTHER" id="PTHR35091:SF2">
    <property type="entry name" value="FLAGELLAR PROTEIN FLIL"/>
    <property type="match status" value="1"/>
</dbReference>
<sequence length="176" mass="19172">MATKKEASAEGGEGKKKGKGKLIILIVLVLFILGGAGGGWYWWTHIKNADAEAAEDEDAGPSKKKKKKKKEDAGPVFVSLDAFTVNLQGEDGQLLQTAITLQMADEEDAAKLKQHMPLIRSRLVMLLSSKPAAEVLTAEGKVKLAQEIAEQVKQPFFQGDYPMEVQSVLFTSFIVQ</sequence>
<evidence type="ECO:0000256" key="1">
    <source>
        <dbReference type="ARBA" id="ARBA00002254"/>
    </source>
</evidence>
<dbReference type="Proteomes" id="UP001156215">
    <property type="component" value="Chromosome"/>
</dbReference>
<comment type="function">
    <text evidence="1 10">Controls the rotational direction of flagella during chemotaxis.</text>
</comment>
<dbReference type="GO" id="GO:0009425">
    <property type="term" value="C:bacterial-type flagellum basal body"/>
    <property type="evidence" value="ECO:0007669"/>
    <property type="project" value="InterPro"/>
</dbReference>
<dbReference type="AlphaFoldDB" id="A0A9E9LZ47"/>